<name>A0A6A2WW91_HIBSY</name>
<comment type="caution">
    <text evidence="1">The sequence shown here is derived from an EMBL/GenBank/DDBJ whole genome shotgun (WGS) entry which is preliminary data.</text>
</comment>
<organism evidence="1 2">
    <name type="scientific">Hibiscus syriacus</name>
    <name type="common">Rose of Sharon</name>
    <dbReference type="NCBI Taxonomy" id="106335"/>
    <lineage>
        <taxon>Eukaryota</taxon>
        <taxon>Viridiplantae</taxon>
        <taxon>Streptophyta</taxon>
        <taxon>Embryophyta</taxon>
        <taxon>Tracheophyta</taxon>
        <taxon>Spermatophyta</taxon>
        <taxon>Magnoliopsida</taxon>
        <taxon>eudicotyledons</taxon>
        <taxon>Gunneridae</taxon>
        <taxon>Pentapetalae</taxon>
        <taxon>rosids</taxon>
        <taxon>malvids</taxon>
        <taxon>Malvales</taxon>
        <taxon>Malvaceae</taxon>
        <taxon>Malvoideae</taxon>
        <taxon>Hibiscus</taxon>
    </lineage>
</organism>
<dbReference type="Proteomes" id="UP000436088">
    <property type="component" value="Unassembled WGS sequence"/>
</dbReference>
<reference evidence="1" key="1">
    <citation type="submission" date="2019-09" db="EMBL/GenBank/DDBJ databases">
        <title>Draft genome information of white flower Hibiscus syriacus.</title>
        <authorList>
            <person name="Kim Y.-M."/>
        </authorList>
    </citation>
    <scope>NUCLEOTIDE SEQUENCE [LARGE SCALE GENOMIC DNA]</scope>
    <source>
        <strain evidence="1">YM2019G1</strain>
    </source>
</reference>
<keyword evidence="2" id="KW-1185">Reference proteome</keyword>
<sequence length="192" mass="21521">MVLGVTGLPPLFGNAGKEEMLISWQPPNPGWISINTDACLLYYRLWFYRSCIRDYEGHHIMSFSRNLGISSVLNAEVWSVFRGSESRLGSWFRTYHYSNDNADAISFFVGLPTDAKAMVADFMSKRWKFGRKPFDLTAPPGLNVSSKDLLGFGSSLFDHGENGICISTLKDRDQCRVPKGDFHGSNEAFAFG</sequence>
<evidence type="ECO:0000313" key="1">
    <source>
        <dbReference type="EMBL" id="KAE8659540.1"/>
    </source>
</evidence>
<gene>
    <name evidence="1" type="ORF">F3Y22_tig00116962pilonHSYRG00616</name>
</gene>
<dbReference type="AlphaFoldDB" id="A0A6A2WW91"/>
<protein>
    <submittedName>
        <fullName evidence="1">Uncharacterized protein</fullName>
    </submittedName>
</protein>
<proteinExistence type="predicted"/>
<evidence type="ECO:0000313" key="2">
    <source>
        <dbReference type="Proteomes" id="UP000436088"/>
    </source>
</evidence>
<dbReference type="EMBL" id="VEPZ02001737">
    <property type="protein sequence ID" value="KAE8659540.1"/>
    <property type="molecule type" value="Genomic_DNA"/>
</dbReference>
<accession>A0A6A2WW91</accession>